<evidence type="ECO:0000313" key="1">
    <source>
        <dbReference type="EMBL" id="HJF46089.1"/>
    </source>
</evidence>
<gene>
    <name evidence="1" type="ORF">K8U72_09975</name>
</gene>
<accession>A0A921KM75</accession>
<reference evidence="1" key="2">
    <citation type="submission" date="2021-09" db="EMBL/GenBank/DDBJ databases">
        <authorList>
            <person name="Gilroy R."/>
        </authorList>
    </citation>
    <scope>NUCLEOTIDE SEQUENCE</scope>
    <source>
        <strain evidence="1">CHK124-7917</strain>
    </source>
</reference>
<dbReference type="Proteomes" id="UP000697330">
    <property type="component" value="Unassembled WGS sequence"/>
</dbReference>
<reference evidence="1" key="1">
    <citation type="journal article" date="2021" name="PeerJ">
        <title>Extensive microbial diversity within the chicken gut microbiome revealed by metagenomics and culture.</title>
        <authorList>
            <person name="Gilroy R."/>
            <person name="Ravi A."/>
            <person name="Getino M."/>
            <person name="Pursley I."/>
            <person name="Horton D.L."/>
            <person name="Alikhan N.F."/>
            <person name="Baker D."/>
            <person name="Gharbi K."/>
            <person name="Hall N."/>
            <person name="Watson M."/>
            <person name="Adriaenssens E.M."/>
            <person name="Foster-Nyarko E."/>
            <person name="Jarju S."/>
            <person name="Secka A."/>
            <person name="Antonio M."/>
            <person name="Oren A."/>
            <person name="Chaudhuri R.R."/>
            <person name="La Ragione R."/>
            <person name="Hildebrand F."/>
            <person name="Pallen M.J."/>
        </authorList>
    </citation>
    <scope>NUCLEOTIDE SEQUENCE</scope>
    <source>
        <strain evidence="1">CHK124-7917</strain>
    </source>
</reference>
<name>A0A921KM75_9ACTN</name>
<proteinExistence type="predicted"/>
<organism evidence="1 2">
    <name type="scientific">Thermophilibacter provencensis</name>
    <dbReference type="NCBI Taxonomy" id="1852386"/>
    <lineage>
        <taxon>Bacteria</taxon>
        <taxon>Bacillati</taxon>
        <taxon>Actinomycetota</taxon>
        <taxon>Coriobacteriia</taxon>
        <taxon>Coriobacteriales</taxon>
        <taxon>Atopobiaceae</taxon>
        <taxon>Thermophilibacter</taxon>
    </lineage>
</organism>
<dbReference type="AlphaFoldDB" id="A0A921KM75"/>
<protein>
    <submittedName>
        <fullName evidence="1">Uncharacterized protein</fullName>
    </submittedName>
</protein>
<comment type="caution">
    <text evidence="1">The sequence shown here is derived from an EMBL/GenBank/DDBJ whole genome shotgun (WGS) entry which is preliminary data.</text>
</comment>
<evidence type="ECO:0000313" key="2">
    <source>
        <dbReference type="Proteomes" id="UP000697330"/>
    </source>
</evidence>
<dbReference type="RefSeq" id="WP_274959666.1">
    <property type="nucleotide sequence ID" value="NZ_DYWQ01000154.1"/>
</dbReference>
<sequence>MRLCVNKLSALALLRHVRVSGEYASAQVCGLPEPDPHPQHRWTARIIPHQLLGLSDPPSSSRPVYVAVPSKGARPLASFFKNTLYLSGLPEGSFLRLGESLAIPCPELLFVELATIMKPAALGLLGYELCGSFCRDPLNPRSGKVTHGLSPVTDVASIRSFIEETHRLSGTNAARRALLSIEDNAWSAMEATIALLLKKPVTEHGYGIRRIHLNERQDNPWELVRRGCANARVPDIVLDDCPVGFNYDGRGHLDLESVAAAAENKDELGRALASLRQKYVDDRRRDRELAAQGRIVMSVVSEDLFDHGGLDIVILEALMASERLGGPRAKDVLPDEVWDPEETRARQRLIWSLLPWEGGESLGPC</sequence>
<dbReference type="EMBL" id="DYWQ01000154">
    <property type="protein sequence ID" value="HJF46089.1"/>
    <property type="molecule type" value="Genomic_DNA"/>
</dbReference>